<gene>
    <name evidence="3" type="ORF">ETB97_002224</name>
</gene>
<protein>
    <recommendedName>
        <fullName evidence="2">Amidohydrolase-related domain-containing protein</fullName>
    </recommendedName>
</protein>
<comment type="caution">
    <text evidence="3">The sequence shown here is derived from an EMBL/GenBank/DDBJ whole genome shotgun (WGS) entry which is preliminary data.</text>
</comment>
<dbReference type="AlphaFoldDB" id="A0A8H6A4U5"/>
<sequence>MLYIHATIITVDTTRRIIEDGAILVKKNTIAAIDKTVSLLGRYPHEKQYDLAGCIVIPGLISTHIHTIQTLLRGTADNRNKEAWLSERIRLLQRGMTQADAQVSASLTIAEMLKSGTTCFLECLFFPSLGFDGLCETVQDSGIRACLAHTSLQGLKPVGETDLGHGMLSDVLMSWKKWNGAANDRIRVWLAAHNPDFVSESQMQQQSAVSHSSGIRTTIHLAESRQDAKYLSSQGHTAASYAQAVGLLSPSTVLAHTVYVDKTRDIPLIASAGAHISHCPTSNSKLATGISPLPDLLSAGVNVSLGTDGAACNNTCDMFLEMRLAAIVHNRPEDPAPIRAETVLEMATINGAKALGLDDITGSLQVGKRADFVAINTQKAPLQPCIDPVSNVVYATTGRDVHVVVVDGQLVVERGELLSMDEGTILKAAKHAIYKLLQRTGLQEDSGPLWPVY</sequence>
<evidence type="ECO:0000313" key="3">
    <source>
        <dbReference type="EMBL" id="KAF5859910.1"/>
    </source>
</evidence>
<dbReference type="SUPFAM" id="SSF51338">
    <property type="entry name" value="Composite domain of metallo-dependent hydrolases"/>
    <property type="match status" value="1"/>
</dbReference>
<name>A0A8H6A4U5_PETAA</name>
<dbReference type="Gene3D" id="3.20.20.140">
    <property type="entry name" value="Metal-dependent hydrolases"/>
    <property type="match status" value="1"/>
</dbReference>
<dbReference type="InterPro" id="IPR050287">
    <property type="entry name" value="MTA/SAH_deaminase"/>
</dbReference>
<dbReference type="Gene3D" id="2.30.40.10">
    <property type="entry name" value="Urease, subunit C, domain 1"/>
    <property type="match status" value="1"/>
</dbReference>
<dbReference type="InterPro" id="IPR032466">
    <property type="entry name" value="Metal_Hydrolase"/>
</dbReference>
<dbReference type="Proteomes" id="UP000541154">
    <property type="component" value="Unassembled WGS sequence"/>
</dbReference>
<dbReference type="PANTHER" id="PTHR43794:SF11">
    <property type="entry name" value="AMIDOHYDROLASE-RELATED DOMAIN-CONTAINING PROTEIN"/>
    <property type="match status" value="1"/>
</dbReference>
<organism evidence="3 4">
    <name type="scientific">Petromyces alliaceus</name>
    <name type="common">Aspergillus alliaceus</name>
    <dbReference type="NCBI Taxonomy" id="209559"/>
    <lineage>
        <taxon>Eukaryota</taxon>
        <taxon>Fungi</taxon>
        <taxon>Dikarya</taxon>
        <taxon>Ascomycota</taxon>
        <taxon>Pezizomycotina</taxon>
        <taxon>Eurotiomycetes</taxon>
        <taxon>Eurotiomycetidae</taxon>
        <taxon>Eurotiales</taxon>
        <taxon>Aspergillaceae</taxon>
        <taxon>Aspergillus</taxon>
        <taxon>Aspergillus subgen. Circumdati</taxon>
    </lineage>
</organism>
<keyword evidence="1" id="KW-0378">Hydrolase</keyword>
<dbReference type="Pfam" id="PF01979">
    <property type="entry name" value="Amidohydro_1"/>
    <property type="match status" value="1"/>
</dbReference>
<keyword evidence="4" id="KW-1185">Reference proteome</keyword>
<dbReference type="CDD" id="cd01298">
    <property type="entry name" value="ATZ_TRZ_like"/>
    <property type="match status" value="1"/>
</dbReference>
<evidence type="ECO:0000313" key="4">
    <source>
        <dbReference type="Proteomes" id="UP000541154"/>
    </source>
</evidence>
<evidence type="ECO:0000259" key="2">
    <source>
        <dbReference type="Pfam" id="PF01979"/>
    </source>
</evidence>
<proteinExistence type="predicted"/>
<dbReference type="EMBL" id="SPNV01000148">
    <property type="protein sequence ID" value="KAF5859910.1"/>
    <property type="molecule type" value="Genomic_DNA"/>
</dbReference>
<dbReference type="InterPro" id="IPR006680">
    <property type="entry name" value="Amidohydro-rel"/>
</dbReference>
<evidence type="ECO:0000256" key="1">
    <source>
        <dbReference type="ARBA" id="ARBA00022801"/>
    </source>
</evidence>
<dbReference type="GO" id="GO:0016810">
    <property type="term" value="F:hydrolase activity, acting on carbon-nitrogen (but not peptide) bonds"/>
    <property type="evidence" value="ECO:0007669"/>
    <property type="project" value="InterPro"/>
</dbReference>
<feature type="domain" description="Amidohydrolase-related" evidence="2">
    <location>
        <begin position="55"/>
        <end position="411"/>
    </location>
</feature>
<dbReference type="PANTHER" id="PTHR43794">
    <property type="entry name" value="AMINOHYDROLASE SSNA-RELATED"/>
    <property type="match status" value="1"/>
</dbReference>
<reference evidence="3 4" key="1">
    <citation type="submission" date="2019-04" db="EMBL/GenBank/DDBJ databases">
        <title>Aspergillus burnettii sp. nov., novel species from soil in southeast Queensland.</title>
        <authorList>
            <person name="Gilchrist C.L.M."/>
            <person name="Pitt J.I."/>
            <person name="Lange L."/>
            <person name="Lacey H.J."/>
            <person name="Vuong D."/>
            <person name="Midgley D.J."/>
            <person name="Greenfield P."/>
            <person name="Bradbury M."/>
            <person name="Lacey E."/>
            <person name="Busk P.K."/>
            <person name="Pilgaard B."/>
            <person name="Chooi Y.H."/>
            <person name="Piggott A.M."/>
        </authorList>
    </citation>
    <scope>NUCLEOTIDE SEQUENCE [LARGE SCALE GENOMIC DNA]</scope>
    <source>
        <strain evidence="3 4">FRR 5400</strain>
    </source>
</reference>
<accession>A0A8H6A4U5</accession>
<dbReference type="SUPFAM" id="SSF51556">
    <property type="entry name" value="Metallo-dependent hydrolases"/>
    <property type="match status" value="1"/>
</dbReference>
<dbReference type="InterPro" id="IPR011059">
    <property type="entry name" value="Metal-dep_hydrolase_composite"/>
</dbReference>